<dbReference type="Proteomes" id="UP000256964">
    <property type="component" value="Unassembled WGS sequence"/>
</dbReference>
<organism evidence="1 2">
    <name type="scientific">Lentinus brumalis</name>
    <dbReference type="NCBI Taxonomy" id="2498619"/>
    <lineage>
        <taxon>Eukaryota</taxon>
        <taxon>Fungi</taxon>
        <taxon>Dikarya</taxon>
        <taxon>Basidiomycota</taxon>
        <taxon>Agaricomycotina</taxon>
        <taxon>Agaricomycetes</taxon>
        <taxon>Polyporales</taxon>
        <taxon>Polyporaceae</taxon>
        <taxon>Lentinus</taxon>
    </lineage>
</organism>
<proteinExistence type="predicted"/>
<sequence>MLNAFKVKPFDLEPIYAEWKDAPRFVGNPKKDLPVDDWLAQIKAGCLERKVPREYWHKVAQHYMAGKAKERFEELKLVMKNMHGGKYKWSWKQLKIAMRNMGWDIDPRKTEAIKVESKPSGLWWIVGRGDKDAKEPAPIEPVAPRPPLRSRMTLDLTATMKNLPPIPTPKRSTTMSSVDTVSSLSSSSSSVTSGISSFFTSAKNTPASTPGSSVIGSPAATPGGTVTTVSQVPTWLVNACQSLEFLTNEHPKVMTALSAVLITVGSLPALPAISAGAGGVFLASSTAHAIGSLAVGLGTLLQAQTDGKLQVTHGENGQSQVQSQK</sequence>
<evidence type="ECO:0000313" key="2">
    <source>
        <dbReference type="Proteomes" id="UP000256964"/>
    </source>
</evidence>
<keyword evidence="2" id="KW-1185">Reference proteome</keyword>
<dbReference type="OrthoDB" id="3250110at2759"/>
<protein>
    <submittedName>
        <fullName evidence="1">Uncharacterized protein</fullName>
    </submittedName>
</protein>
<accession>A0A371D932</accession>
<reference evidence="1 2" key="1">
    <citation type="journal article" date="2018" name="Biotechnol. Biofuels">
        <title>Integrative visual omics of the white-rot fungus Polyporus brumalis exposes the biotechnological potential of its oxidative enzymes for delignifying raw plant biomass.</title>
        <authorList>
            <person name="Miyauchi S."/>
            <person name="Rancon A."/>
            <person name="Drula E."/>
            <person name="Hage H."/>
            <person name="Chaduli D."/>
            <person name="Favel A."/>
            <person name="Grisel S."/>
            <person name="Henrissat B."/>
            <person name="Herpoel-Gimbert I."/>
            <person name="Ruiz-Duenas F.J."/>
            <person name="Chevret D."/>
            <person name="Hainaut M."/>
            <person name="Lin J."/>
            <person name="Wang M."/>
            <person name="Pangilinan J."/>
            <person name="Lipzen A."/>
            <person name="Lesage-Meessen L."/>
            <person name="Navarro D."/>
            <person name="Riley R."/>
            <person name="Grigoriev I.V."/>
            <person name="Zhou S."/>
            <person name="Raouche S."/>
            <person name="Rosso M.N."/>
        </authorList>
    </citation>
    <scope>NUCLEOTIDE SEQUENCE [LARGE SCALE GENOMIC DNA]</scope>
    <source>
        <strain evidence="1 2">BRFM 1820</strain>
    </source>
</reference>
<dbReference type="STRING" id="139420.A0A371D932"/>
<dbReference type="EMBL" id="KZ857408">
    <property type="protein sequence ID" value="RDX49036.1"/>
    <property type="molecule type" value="Genomic_DNA"/>
</dbReference>
<name>A0A371D932_9APHY</name>
<gene>
    <name evidence="1" type="ORF">OH76DRAFT_1404254</name>
</gene>
<evidence type="ECO:0000313" key="1">
    <source>
        <dbReference type="EMBL" id="RDX49036.1"/>
    </source>
</evidence>
<dbReference type="AlphaFoldDB" id="A0A371D932"/>